<evidence type="ECO:0000313" key="3">
    <source>
        <dbReference type="Proteomes" id="UP000008229"/>
    </source>
</evidence>
<reference evidence="3" key="2">
    <citation type="submission" date="2010-01" db="EMBL/GenBank/DDBJ databases">
        <title>The complete genome of Conexibacter woesei DSM 14684.</title>
        <authorList>
            <consortium name="US DOE Joint Genome Institute (JGI-PGF)"/>
            <person name="Lucas S."/>
            <person name="Copeland A."/>
            <person name="Lapidus A."/>
            <person name="Glavina del Rio T."/>
            <person name="Dalin E."/>
            <person name="Tice H."/>
            <person name="Bruce D."/>
            <person name="Goodwin L."/>
            <person name="Pitluck S."/>
            <person name="Kyrpides N."/>
            <person name="Mavromatis K."/>
            <person name="Ivanova N."/>
            <person name="Mikhailova N."/>
            <person name="Chertkov O."/>
            <person name="Brettin T."/>
            <person name="Detter J.C."/>
            <person name="Han C."/>
            <person name="Larimer F."/>
            <person name="Land M."/>
            <person name="Hauser L."/>
            <person name="Markowitz V."/>
            <person name="Cheng J.-F."/>
            <person name="Hugenholtz P."/>
            <person name="Woyke T."/>
            <person name="Wu D."/>
            <person name="Pukall R."/>
            <person name="Steenblock K."/>
            <person name="Schneider S."/>
            <person name="Klenk H.-P."/>
            <person name="Eisen J.A."/>
        </authorList>
    </citation>
    <scope>NUCLEOTIDE SEQUENCE [LARGE SCALE GENOMIC DNA]</scope>
    <source>
        <strain evidence="3">DSM 14684 / CIP 108061 / JCM 11494 / NBRC 100937 / ID131577</strain>
    </source>
</reference>
<dbReference type="HOGENOM" id="CLU_087298_0_1_11"/>
<dbReference type="Pfam" id="PF07336">
    <property type="entry name" value="ABATE"/>
    <property type="match status" value="1"/>
</dbReference>
<dbReference type="Proteomes" id="UP000008229">
    <property type="component" value="Chromosome"/>
</dbReference>
<protein>
    <recommendedName>
        <fullName evidence="1">Zinc finger CGNR domain-containing protein</fullName>
    </recommendedName>
</protein>
<dbReference type="KEGG" id="cwo:Cwoe_0464"/>
<dbReference type="AlphaFoldDB" id="D3F7C9"/>
<dbReference type="RefSeq" id="WP_012931953.1">
    <property type="nucleotide sequence ID" value="NC_013739.1"/>
</dbReference>
<dbReference type="InterPro" id="IPR010852">
    <property type="entry name" value="ABATE"/>
</dbReference>
<gene>
    <name evidence="2" type="ordered locus">Cwoe_0464</name>
</gene>
<dbReference type="eggNOG" id="COG5516">
    <property type="taxonomic scope" value="Bacteria"/>
</dbReference>
<dbReference type="PANTHER" id="PTHR35525">
    <property type="entry name" value="BLL6575 PROTEIN"/>
    <property type="match status" value="1"/>
</dbReference>
<proteinExistence type="predicted"/>
<dbReference type="OrthoDB" id="3211108at2"/>
<organism evidence="2 3">
    <name type="scientific">Conexibacter woesei (strain DSM 14684 / CCUG 47730 / CIP 108061 / JCM 11494 / NBRC 100937 / ID131577)</name>
    <dbReference type="NCBI Taxonomy" id="469383"/>
    <lineage>
        <taxon>Bacteria</taxon>
        <taxon>Bacillati</taxon>
        <taxon>Actinomycetota</taxon>
        <taxon>Thermoleophilia</taxon>
        <taxon>Solirubrobacterales</taxon>
        <taxon>Conexibacteraceae</taxon>
        <taxon>Conexibacter</taxon>
    </lineage>
</organism>
<evidence type="ECO:0000259" key="1">
    <source>
        <dbReference type="Pfam" id="PF11706"/>
    </source>
</evidence>
<reference evidence="2 3" key="1">
    <citation type="journal article" date="2010" name="Stand. Genomic Sci.">
        <title>Complete genome sequence of Conexibacter woesei type strain (ID131577).</title>
        <authorList>
            <person name="Pukall R."/>
            <person name="Lapidus A."/>
            <person name="Glavina Del Rio T."/>
            <person name="Copeland A."/>
            <person name="Tice H."/>
            <person name="Cheng J.-F."/>
            <person name="Lucas S."/>
            <person name="Chen F."/>
            <person name="Nolan M."/>
            <person name="Bruce D."/>
            <person name="Goodwin L."/>
            <person name="Pitluck S."/>
            <person name="Mavromatis K."/>
            <person name="Ivanova N."/>
            <person name="Ovchinnikova G."/>
            <person name="Pati A."/>
            <person name="Chen A."/>
            <person name="Palaniappan K."/>
            <person name="Land M."/>
            <person name="Hauser L."/>
            <person name="Chang Y.-J."/>
            <person name="Jeffries C.D."/>
            <person name="Chain P."/>
            <person name="Meincke L."/>
            <person name="Sims D."/>
            <person name="Brettin T."/>
            <person name="Detter J.C."/>
            <person name="Rohde M."/>
            <person name="Goeker M."/>
            <person name="Bristow J."/>
            <person name="Eisen J.A."/>
            <person name="Markowitz V."/>
            <person name="Kyrpides N.C."/>
            <person name="Klenk H.-P."/>
            <person name="Hugenholtz P."/>
        </authorList>
    </citation>
    <scope>NUCLEOTIDE SEQUENCE [LARGE SCALE GENOMIC DNA]</scope>
    <source>
        <strain evidence="3">DSM 14684 / CIP 108061 / JCM 11494 / NBRC 100937 / ID131577</strain>
    </source>
</reference>
<dbReference type="SUPFAM" id="SSF160904">
    <property type="entry name" value="Jann2411-like"/>
    <property type="match status" value="1"/>
</dbReference>
<feature type="domain" description="Zinc finger CGNR" evidence="1">
    <location>
        <begin position="132"/>
        <end position="176"/>
    </location>
</feature>
<dbReference type="STRING" id="469383.Cwoe_0464"/>
<dbReference type="Pfam" id="PF11706">
    <property type="entry name" value="zf-CGNR"/>
    <property type="match status" value="1"/>
</dbReference>
<accession>D3F7C9</accession>
<keyword evidence="3" id="KW-1185">Reference proteome</keyword>
<sequence length="177" mass="19848" precursor="true">MADVPDPRPLTGEPLALDLVDTVWIDDDGAHDLFDDPAQRSAWLAHWELPDPGGRSARANLVEARQAIRLLLEHPGDRAAEDAVDLVLARGRIRLTLHDGQPGETVEVAPAWAAAWHAARDLRRLLAARPERVKHCANRDCVLWFEDTTRSATRRWCSMTGGCGSRLKARRHRHRRA</sequence>
<dbReference type="InterPro" id="IPR023286">
    <property type="entry name" value="ABATE_dom_sf"/>
</dbReference>
<dbReference type="PANTHER" id="PTHR35525:SF3">
    <property type="entry name" value="BLL6575 PROTEIN"/>
    <property type="match status" value="1"/>
</dbReference>
<evidence type="ECO:0000313" key="2">
    <source>
        <dbReference type="EMBL" id="ADB48900.1"/>
    </source>
</evidence>
<dbReference type="InterPro" id="IPR021005">
    <property type="entry name" value="Znf_CGNR"/>
</dbReference>
<dbReference type="EMBL" id="CP001854">
    <property type="protein sequence ID" value="ADB48900.1"/>
    <property type="molecule type" value="Genomic_DNA"/>
</dbReference>
<dbReference type="Gene3D" id="1.10.3300.10">
    <property type="entry name" value="Jann2411-like domain"/>
    <property type="match status" value="1"/>
</dbReference>
<name>D3F7C9_CONWI</name>